<dbReference type="Gene3D" id="3.40.50.720">
    <property type="entry name" value="NAD(P)-binding Rossmann-like Domain"/>
    <property type="match status" value="1"/>
</dbReference>
<protein>
    <submittedName>
        <fullName evidence="1">NAD(P)-dependent dehydrogenase, short-chain alcohol dehydrogenase family</fullName>
    </submittedName>
</protein>
<keyword evidence="2" id="KW-1185">Reference proteome</keyword>
<dbReference type="PANTHER" id="PTHR43544">
    <property type="entry name" value="SHORT-CHAIN DEHYDROGENASE/REDUCTASE"/>
    <property type="match status" value="1"/>
</dbReference>
<dbReference type="InterPro" id="IPR036291">
    <property type="entry name" value="NAD(P)-bd_dom_sf"/>
</dbReference>
<dbReference type="Proteomes" id="UP000184170">
    <property type="component" value="Unassembled WGS sequence"/>
</dbReference>
<dbReference type="STRING" id="494016.SAMN04487965_1204"/>
<name>A0A1M4YBL7_9GAMM</name>
<dbReference type="PRINTS" id="PR00081">
    <property type="entry name" value="GDHRDH"/>
</dbReference>
<evidence type="ECO:0000313" key="1">
    <source>
        <dbReference type="EMBL" id="SHF02966.1"/>
    </source>
</evidence>
<evidence type="ECO:0000313" key="2">
    <source>
        <dbReference type="Proteomes" id="UP000184170"/>
    </source>
</evidence>
<dbReference type="GO" id="GO:0005737">
    <property type="term" value="C:cytoplasm"/>
    <property type="evidence" value="ECO:0007669"/>
    <property type="project" value="TreeGrafter"/>
</dbReference>
<accession>A0A1M4YBL7</accession>
<dbReference type="GO" id="GO:0016491">
    <property type="term" value="F:oxidoreductase activity"/>
    <property type="evidence" value="ECO:0007669"/>
    <property type="project" value="TreeGrafter"/>
</dbReference>
<dbReference type="AlphaFoldDB" id="A0A1M4YBL7"/>
<dbReference type="InterPro" id="IPR002347">
    <property type="entry name" value="SDR_fam"/>
</dbReference>
<dbReference type="SUPFAM" id="SSF51735">
    <property type="entry name" value="NAD(P)-binding Rossmann-fold domains"/>
    <property type="match status" value="1"/>
</dbReference>
<gene>
    <name evidence="1" type="ORF">SAMN04487965_1204</name>
</gene>
<proteinExistence type="predicted"/>
<organism evidence="1 2">
    <name type="scientific">Microbulbifer donghaiensis</name>
    <dbReference type="NCBI Taxonomy" id="494016"/>
    <lineage>
        <taxon>Bacteria</taxon>
        <taxon>Pseudomonadati</taxon>
        <taxon>Pseudomonadota</taxon>
        <taxon>Gammaproteobacteria</taxon>
        <taxon>Cellvibrionales</taxon>
        <taxon>Microbulbiferaceae</taxon>
        <taxon>Microbulbifer</taxon>
    </lineage>
</organism>
<dbReference type="EMBL" id="FQVA01000001">
    <property type="protein sequence ID" value="SHF02966.1"/>
    <property type="molecule type" value="Genomic_DNA"/>
</dbReference>
<dbReference type="Pfam" id="PF00106">
    <property type="entry name" value="adh_short"/>
    <property type="match status" value="1"/>
</dbReference>
<sequence length="254" mass="27946">MLSGMEAGMFDRPETVLLAGASGGLARAIGGELVKRYPQVSLLTLSRGEAEPFPGHRGDQRHLSVQLGDAASIGEVEKFLSDSASLPDWVINCCGLLHDRERGPEKSLDQCADDWLLQSMRVNLLTHLHLAQALGKLLQRRQPLLWASLSAKVGSIGDNHLGGWYSYRISKAALNMLIRNLAIEWGRRLESCCVVAIHPGTTDTDLSQPFQENIPVDKLYSPQLSAERIVDVLRGLKSEDSGQLLFWDGTPLPW</sequence>
<dbReference type="InterPro" id="IPR051468">
    <property type="entry name" value="Fungal_SecMetab_SDRs"/>
</dbReference>
<dbReference type="PANTHER" id="PTHR43544:SF12">
    <property type="entry name" value="NAD(P)-BINDING ROSSMANN-FOLD SUPERFAMILY PROTEIN"/>
    <property type="match status" value="1"/>
</dbReference>
<reference evidence="2" key="1">
    <citation type="submission" date="2016-11" db="EMBL/GenBank/DDBJ databases">
        <authorList>
            <person name="Varghese N."/>
            <person name="Submissions S."/>
        </authorList>
    </citation>
    <scope>NUCLEOTIDE SEQUENCE [LARGE SCALE GENOMIC DNA]</scope>
    <source>
        <strain evidence="2">CGMCC 1.7063</strain>
    </source>
</reference>